<dbReference type="Gene3D" id="1.25.40.10">
    <property type="entry name" value="Tetratricopeptide repeat domain"/>
    <property type="match status" value="1"/>
</dbReference>
<accession>A0A6F9DA79</accession>
<evidence type="ECO:0000256" key="1">
    <source>
        <dbReference type="SAM" id="MobiDB-lite"/>
    </source>
</evidence>
<proteinExistence type="evidence at transcript level"/>
<name>A0A6F9DA79_9ASCI</name>
<protein>
    <submittedName>
        <fullName evidence="2">Death ligand signal enhancer</fullName>
    </submittedName>
</protein>
<dbReference type="SMART" id="SM00671">
    <property type="entry name" value="SEL1"/>
    <property type="match status" value="5"/>
</dbReference>
<feature type="compositionally biased region" description="Low complexity" evidence="1">
    <location>
        <begin position="211"/>
        <end position="220"/>
    </location>
</feature>
<dbReference type="InterPro" id="IPR011990">
    <property type="entry name" value="TPR-like_helical_dom_sf"/>
</dbReference>
<dbReference type="SUPFAM" id="SSF81901">
    <property type="entry name" value="HCP-like"/>
    <property type="match status" value="1"/>
</dbReference>
<feature type="region of interest" description="Disordered" evidence="1">
    <location>
        <begin position="209"/>
        <end position="233"/>
    </location>
</feature>
<dbReference type="InterPro" id="IPR052748">
    <property type="entry name" value="ISR_Activator"/>
</dbReference>
<dbReference type="Pfam" id="PF08238">
    <property type="entry name" value="Sel1"/>
    <property type="match status" value="5"/>
</dbReference>
<dbReference type="InterPro" id="IPR006597">
    <property type="entry name" value="Sel1-like"/>
</dbReference>
<sequence length="562" mass="62755">MYKILKGLIRYRARPPAPSTQTSKTDETEISNSAKEDEVHNVFQINCYDGRSGLLIDNQSREWHNNRKFSYDGDVNFRCRYWKDLVLGSATVWAVARYINDIHHINKPKSSYCIWKVLKEKSIKERLHQLYSSVTALPQLTVNNVLPRIPAITLPSHMVHAAGVQEDATSGSVLDIQVPKGNLKDAAHVLKNKKSVTIDPKFISNDPKFISDGQSSGVSSSRDRHLSTSSSTGVSDEDVEEFVSSTKRCIGLTYNIQGLNLFKSGKFEQAVESFSNGSIEGCSQAQYNLGLCFERGKGTDMDIEKAKKEYRKAASQGHKWAQYNLALILFDDNNAVQTAHGLYLLEEAAKQGMAEAQSLLGAKLAQPGLHNNMKKAVEMFKMASEQQDMLSTYHLAECQEHGLGGLATNPLQAYELYTTAAAMGHLDSKYKMALILAKGCDGLEQNEKLAMKLFQEAASAGHTPSKRRFEEIQRNRTIALKVETRPKEESTKLTNETAEILKMIIPELLHNLRMDLINEQFTTPPQMQDNKLFGPALLNTSLPRGLNMHRVATWPKALAGHK</sequence>
<organism evidence="2">
    <name type="scientific">Phallusia mammillata</name>
    <dbReference type="NCBI Taxonomy" id="59560"/>
    <lineage>
        <taxon>Eukaryota</taxon>
        <taxon>Metazoa</taxon>
        <taxon>Chordata</taxon>
        <taxon>Tunicata</taxon>
        <taxon>Ascidiacea</taxon>
        <taxon>Phlebobranchia</taxon>
        <taxon>Ascidiidae</taxon>
        <taxon>Phallusia</taxon>
    </lineage>
</organism>
<dbReference type="EMBL" id="LR784450">
    <property type="protein sequence ID" value="CAB3237328.1"/>
    <property type="molecule type" value="mRNA"/>
</dbReference>
<reference evidence="2" key="1">
    <citation type="submission" date="2020-04" db="EMBL/GenBank/DDBJ databases">
        <authorList>
            <person name="Neveu A P."/>
        </authorList>
    </citation>
    <scope>NUCLEOTIDE SEQUENCE</scope>
    <source>
        <tissue evidence="2">Whole embryo</tissue>
    </source>
</reference>
<evidence type="ECO:0000313" key="2">
    <source>
        <dbReference type="EMBL" id="CAB3237328.1"/>
    </source>
</evidence>
<dbReference type="AlphaFoldDB" id="A0A6F9DA79"/>
<dbReference type="PANTHER" id="PTHR45011:SF1">
    <property type="entry name" value="DAP3-BINDING CELL DEATH ENHANCER 1"/>
    <property type="match status" value="1"/>
</dbReference>
<dbReference type="PANTHER" id="PTHR45011">
    <property type="entry name" value="DAP3-BINDING CELL DEATH ENHANCER 1"/>
    <property type="match status" value="1"/>
</dbReference>
<gene>
    <name evidence="2" type="primary">Dele1</name>
</gene>